<dbReference type="SUPFAM" id="SSF52540">
    <property type="entry name" value="P-loop containing nucleoside triphosphate hydrolases"/>
    <property type="match status" value="1"/>
</dbReference>
<evidence type="ECO:0000259" key="1">
    <source>
        <dbReference type="Pfam" id="PF01695"/>
    </source>
</evidence>
<proteinExistence type="predicted"/>
<keyword evidence="3" id="KW-1185">Reference proteome</keyword>
<reference evidence="2 3" key="1">
    <citation type="submission" date="2019-02" db="EMBL/GenBank/DDBJ databases">
        <title>Deep-cultivation of Planctomycetes and their phenomic and genomic characterization uncovers novel biology.</title>
        <authorList>
            <person name="Wiegand S."/>
            <person name="Jogler M."/>
            <person name="Boedeker C."/>
            <person name="Pinto D."/>
            <person name="Vollmers J."/>
            <person name="Rivas-Marin E."/>
            <person name="Kohn T."/>
            <person name="Peeters S.H."/>
            <person name="Heuer A."/>
            <person name="Rast P."/>
            <person name="Oberbeckmann S."/>
            <person name="Bunk B."/>
            <person name="Jeske O."/>
            <person name="Meyerdierks A."/>
            <person name="Storesund J.E."/>
            <person name="Kallscheuer N."/>
            <person name="Luecker S."/>
            <person name="Lage O.M."/>
            <person name="Pohl T."/>
            <person name="Merkel B.J."/>
            <person name="Hornburger P."/>
            <person name="Mueller R.-W."/>
            <person name="Bruemmer F."/>
            <person name="Labrenz M."/>
            <person name="Spormann A.M."/>
            <person name="Op den Camp H."/>
            <person name="Overmann J."/>
            <person name="Amann R."/>
            <person name="Jetten M.S.M."/>
            <person name="Mascher T."/>
            <person name="Medema M.H."/>
            <person name="Devos D.P."/>
            <person name="Kaster A.-K."/>
            <person name="Ovreas L."/>
            <person name="Rohde M."/>
            <person name="Galperin M.Y."/>
            <person name="Jogler C."/>
        </authorList>
    </citation>
    <scope>NUCLEOTIDE SEQUENCE [LARGE SCALE GENOMIC DNA]</scope>
    <source>
        <strain evidence="2 3">Poly30</strain>
    </source>
</reference>
<dbReference type="Proteomes" id="UP000320390">
    <property type="component" value="Chromosome"/>
</dbReference>
<dbReference type="Pfam" id="PF01695">
    <property type="entry name" value="IstB_IS21"/>
    <property type="match status" value="1"/>
</dbReference>
<name>A0A518ET46_9BACT</name>
<dbReference type="GO" id="GO:0005524">
    <property type="term" value="F:ATP binding"/>
    <property type="evidence" value="ECO:0007669"/>
    <property type="project" value="InterPro"/>
</dbReference>
<dbReference type="AlphaFoldDB" id="A0A518ET46"/>
<gene>
    <name evidence="2" type="ORF">Poly30_27610</name>
</gene>
<organism evidence="2 3">
    <name type="scientific">Saltatorellus ferox</name>
    <dbReference type="NCBI Taxonomy" id="2528018"/>
    <lineage>
        <taxon>Bacteria</taxon>
        <taxon>Pseudomonadati</taxon>
        <taxon>Planctomycetota</taxon>
        <taxon>Planctomycetia</taxon>
        <taxon>Planctomycetia incertae sedis</taxon>
        <taxon>Saltatorellus</taxon>
    </lineage>
</organism>
<protein>
    <submittedName>
        <fullName evidence="2">Transposase/IS protein</fullName>
    </submittedName>
</protein>
<dbReference type="EMBL" id="CP036434">
    <property type="protein sequence ID" value="QDV07242.1"/>
    <property type="molecule type" value="Genomic_DNA"/>
</dbReference>
<sequence length="69" mass="7681">MKTLDTFEFDKQPGVDKDRVLELARGDLVERRENVFLVGEIGTGKTHLASAIGFACCQRRLESSIHDGC</sequence>
<dbReference type="InterPro" id="IPR002611">
    <property type="entry name" value="IstB_ATP-bd"/>
</dbReference>
<accession>A0A518ET46</accession>
<dbReference type="InterPro" id="IPR027417">
    <property type="entry name" value="P-loop_NTPase"/>
</dbReference>
<dbReference type="Gene3D" id="3.40.50.300">
    <property type="entry name" value="P-loop containing nucleotide triphosphate hydrolases"/>
    <property type="match status" value="1"/>
</dbReference>
<evidence type="ECO:0000313" key="2">
    <source>
        <dbReference type="EMBL" id="QDV07242.1"/>
    </source>
</evidence>
<feature type="domain" description="IstB-like ATP-binding" evidence="1">
    <location>
        <begin position="2"/>
        <end position="59"/>
    </location>
</feature>
<evidence type="ECO:0000313" key="3">
    <source>
        <dbReference type="Proteomes" id="UP000320390"/>
    </source>
</evidence>